<keyword evidence="11" id="KW-1185">Reference proteome</keyword>
<evidence type="ECO:0000256" key="5">
    <source>
        <dbReference type="ARBA" id="ARBA00023136"/>
    </source>
</evidence>
<evidence type="ECO:0000256" key="3">
    <source>
        <dbReference type="ARBA" id="ARBA00022801"/>
    </source>
</evidence>
<dbReference type="NCBIfam" id="TIGR02227">
    <property type="entry name" value="sigpep_I_bact"/>
    <property type="match status" value="1"/>
</dbReference>
<evidence type="ECO:0000259" key="9">
    <source>
        <dbReference type="Pfam" id="PF10502"/>
    </source>
</evidence>
<dbReference type="OrthoDB" id="308440at2759"/>
<dbReference type="EMBL" id="JAAAIP010000054">
    <property type="protein sequence ID" value="KAG0327515.1"/>
    <property type="molecule type" value="Genomic_DNA"/>
</dbReference>
<sequence length="158" mass="17509">MSQYLKSAALVLQVACGIQLFKEYVAEFTWCFGPSMLPTLNMTGDVVVYEHLTQRFSKLDTGDLVVAISPVDPSKLVCKRIIGVAGDKVCIDPISMHRQYITVPPGHYWLMGDNLNNSTDSRAYGPVSEGLVTGRVFARLWPSPRWLGNGLEEIVEFG</sequence>
<comment type="caution">
    <text evidence="10">The sequence shown here is derived from an EMBL/GenBank/DDBJ whole genome shotgun (WGS) entry which is preliminary data.</text>
</comment>
<protein>
    <recommendedName>
        <fullName evidence="8">Mitochondrial inner membrane protease subunit</fullName>
        <ecNumber evidence="8">3.4.21.-</ecNumber>
    </recommendedName>
</protein>
<dbReference type="InterPro" id="IPR019533">
    <property type="entry name" value="Peptidase_S26"/>
</dbReference>
<comment type="similarity">
    <text evidence="6">Belongs to the peptidase S26 family. IMP1 subfamily.</text>
</comment>
<feature type="active site" evidence="7">
    <location>
        <position position="79"/>
    </location>
</feature>
<dbReference type="InterPro" id="IPR036286">
    <property type="entry name" value="LexA/Signal_pep-like_sf"/>
</dbReference>
<evidence type="ECO:0000313" key="11">
    <source>
        <dbReference type="Proteomes" id="UP000738325"/>
    </source>
</evidence>
<evidence type="ECO:0000313" key="10">
    <source>
        <dbReference type="EMBL" id="KAG0327515.1"/>
    </source>
</evidence>
<keyword evidence="5" id="KW-0472">Membrane</keyword>
<evidence type="ECO:0000256" key="8">
    <source>
        <dbReference type="RuleBase" id="RU362041"/>
    </source>
</evidence>
<name>A0A9P6RRT7_9FUNG</name>
<keyword evidence="8" id="KW-0645">Protease</keyword>
<keyword evidence="2 8" id="KW-0999">Mitochondrion inner membrane</keyword>
<dbReference type="InterPro" id="IPR000223">
    <property type="entry name" value="Pept_S26A_signal_pept_1"/>
</dbReference>
<evidence type="ECO:0000256" key="7">
    <source>
        <dbReference type="PIRSR" id="PIRSR600223-1"/>
    </source>
</evidence>
<evidence type="ECO:0000256" key="4">
    <source>
        <dbReference type="ARBA" id="ARBA00023128"/>
    </source>
</evidence>
<accession>A0A9P6RRT7</accession>
<gene>
    <name evidence="10" type="ORF">BGZ99_007473</name>
</gene>
<evidence type="ECO:0000256" key="1">
    <source>
        <dbReference type="ARBA" id="ARBA00004273"/>
    </source>
</evidence>
<organism evidence="10 11">
    <name type="scientific">Dissophora globulifera</name>
    <dbReference type="NCBI Taxonomy" id="979702"/>
    <lineage>
        <taxon>Eukaryota</taxon>
        <taxon>Fungi</taxon>
        <taxon>Fungi incertae sedis</taxon>
        <taxon>Mucoromycota</taxon>
        <taxon>Mortierellomycotina</taxon>
        <taxon>Mortierellomycetes</taxon>
        <taxon>Mortierellales</taxon>
        <taxon>Mortierellaceae</taxon>
        <taxon>Dissophora</taxon>
    </lineage>
</organism>
<comment type="subcellular location">
    <subcellularLocation>
        <location evidence="1 8">Mitochondrion inner membrane</location>
    </subcellularLocation>
</comment>
<keyword evidence="3 8" id="KW-0378">Hydrolase</keyword>
<reference evidence="10" key="1">
    <citation type="journal article" date="2020" name="Fungal Divers.">
        <title>Resolving the Mortierellaceae phylogeny through synthesis of multi-gene phylogenetics and phylogenomics.</title>
        <authorList>
            <person name="Vandepol N."/>
            <person name="Liber J."/>
            <person name="Desiro A."/>
            <person name="Na H."/>
            <person name="Kennedy M."/>
            <person name="Barry K."/>
            <person name="Grigoriev I.V."/>
            <person name="Miller A.N."/>
            <person name="O'Donnell K."/>
            <person name="Stajich J.E."/>
            <person name="Bonito G."/>
        </authorList>
    </citation>
    <scope>NUCLEOTIDE SEQUENCE</scope>
    <source>
        <strain evidence="10">REB-010B</strain>
    </source>
</reference>
<evidence type="ECO:0000256" key="6">
    <source>
        <dbReference type="ARBA" id="ARBA00038445"/>
    </source>
</evidence>
<feature type="active site" evidence="7">
    <location>
        <position position="35"/>
    </location>
</feature>
<dbReference type="AlphaFoldDB" id="A0A9P6RRT7"/>
<dbReference type="EC" id="3.4.21.-" evidence="8"/>
<dbReference type="Pfam" id="PF10502">
    <property type="entry name" value="Peptidase_S26"/>
    <property type="match status" value="2"/>
</dbReference>
<dbReference type="GO" id="GO:0042720">
    <property type="term" value="C:mitochondrial inner membrane peptidase complex"/>
    <property type="evidence" value="ECO:0007669"/>
    <property type="project" value="TreeGrafter"/>
</dbReference>
<dbReference type="PRINTS" id="PR00727">
    <property type="entry name" value="LEADERPTASE"/>
</dbReference>
<dbReference type="InterPro" id="IPR052064">
    <property type="entry name" value="Mito_IMP1_subunit"/>
</dbReference>
<dbReference type="GO" id="GO:0006627">
    <property type="term" value="P:protein processing involved in protein targeting to mitochondrion"/>
    <property type="evidence" value="ECO:0007669"/>
    <property type="project" value="TreeGrafter"/>
</dbReference>
<evidence type="ECO:0000256" key="2">
    <source>
        <dbReference type="ARBA" id="ARBA00022792"/>
    </source>
</evidence>
<dbReference type="Gene3D" id="2.10.109.10">
    <property type="entry name" value="Umud Fragment, subunit A"/>
    <property type="match status" value="1"/>
</dbReference>
<dbReference type="Proteomes" id="UP000738325">
    <property type="component" value="Unassembled WGS sequence"/>
</dbReference>
<keyword evidence="4 8" id="KW-0496">Mitochondrion</keyword>
<proteinExistence type="inferred from homology"/>
<dbReference type="PANTHER" id="PTHR12383">
    <property type="entry name" value="PROTEASE FAMILY S26 MITOCHONDRIAL INNER MEMBRANE PROTEASE-RELATED"/>
    <property type="match status" value="1"/>
</dbReference>
<dbReference type="SUPFAM" id="SSF51306">
    <property type="entry name" value="LexA/Signal peptidase"/>
    <property type="match status" value="1"/>
</dbReference>
<dbReference type="GO" id="GO:0006465">
    <property type="term" value="P:signal peptide processing"/>
    <property type="evidence" value="ECO:0007669"/>
    <property type="project" value="InterPro"/>
</dbReference>
<dbReference type="GO" id="GO:0004252">
    <property type="term" value="F:serine-type endopeptidase activity"/>
    <property type="evidence" value="ECO:0007669"/>
    <property type="project" value="InterPro"/>
</dbReference>
<dbReference type="PANTHER" id="PTHR12383:SF16">
    <property type="entry name" value="MITOCHONDRIAL INNER MEMBRANE PROTEASE SUBUNIT 1"/>
    <property type="match status" value="1"/>
</dbReference>
<feature type="domain" description="Peptidase S26" evidence="9">
    <location>
        <begin position="11"/>
        <end position="92"/>
    </location>
</feature>
<feature type="domain" description="Peptidase S26" evidence="9">
    <location>
        <begin position="99"/>
        <end position="141"/>
    </location>
</feature>
<dbReference type="CDD" id="cd06530">
    <property type="entry name" value="S26_SPase_I"/>
    <property type="match status" value="1"/>
</dbReference>